<dbReference type="AlphaFoldDB" id="A0A5P2UJ20"/>
<dbReference type="Proteomes" id="UP000326831">
    <property type="component" value="Chromosome"/>
</dbReference>
<dbReference type="EMBL" id="CP023701">
    <property type="protein sequence ID" value="QEU79162.1"/>
    <property type="molecule type" value="Genomic_DNA"/>
</dbReference>
<evidence type="ECO:0000313" key="3">
    <source>
        <dbReference type="EMBL" id="QEU79162.1"/>
    </source>
</evidence>
<feature type="domain" description="Ricin B lectin" evidence="2">
    <location>
        <begin position="90"/>
        <end position="153"/>
    </location>
</feature>
<dbReference type="Gene3D" id="2.80.10.50">
    <property type="match status" value="1"/>
</dbReference>
<evidence type="ECO:0000313" key="4">
    <source>
        <dbReference type="Proteomes" id="UP000326831"/>
    </source>
</evidence>
<dbReference type="InterPro" id="IPR000772">
    <property type="entry name" value="Ricin_B_lectin"/>
</dbReference>
<reference evidence="3 4" key="1">
    <citation type="submission" date="2017-09" db="EMBL/GenBank/DDBJ databases">
        <authorList>
            <person name="Lee N."/>
            <person name="Cho B.-K."/>
        </authorList>
    </citation>
    <scope>NUCLEOTIDE SEQUENCE [LARGE SCALE GENOMIC DNA]</scope>
    <source>
        <strain evidence="3 4">ATCC 27467</strain>
    </source>
</reference>
<organism evidence="3 4">
    <name type="scientific">Streptomyces subrutilus</name>
    <dbReference type="NCBI Taxonomy" id="36818"/>
    <lineage>
        <taxon>Bacteria</taxon>
        <taxon>Bacillati</taxon>
        <taxon>Actinomycetota</taxon>
        <taxon>Actinomycetes</taxon>
        <taxon>Kitasatosporales</taxon>
        <taxon>Streptomycetaceae</taxon>
        <taxon>Streptomyces</taxon>
    </lineage>
</organism>
<name>A0A5P2UJ20_9ACTN</name>
<dbReference type="OrthoDB" id="3534750at2"/>
<dbReference type="SUPFAM" id="SSF50370">
    <property type="entry name" value="Ricin B-like lectins"/>
    <property type="match status" value="1"/>
</dbReference>
<gene>
    <name evidence="3" type="ORF">CP968_13340</name>
</gene>
<dbReference type="CDD" id="cd23415">
    <property type="entry name" value="beta-trefoil_Ricin_AH"/>
    <property type="match status" value="1"/>
</dbReference>
<proteinExistence type="predicted"/>
<evidence type="ECO:0000256" key="1">
    <source>
        <dbReference type="SAM" id="MobiDB-lite"/>
    </source>
</evidence>
<accession>A0A5P2UJ20</accession>
<evidence type="ECO:0000259" key="2">
    <source>
        <dbReference type="Pfam" id="PF14200"/>
    </source>
</evidence>
<dbReference type="PROSITE" id="PS50231">
    <property type="entry name" value="RICIN_B_LECTIN"/>
    <property type="match status" value="1"/>
</dbReference>
<dbReference type="KEGG" id="ssub:CP968_13340"/>
<keyword evidence="4" id="KW-1185">Reference proteome</keyword>
<feature type="compositionally biased region" description="Low complexity" evidence="1">
    <location>
        <begin position="7"/>
        <end position="24"/>
    </location>
</feature>
<feature type="region of interest" description="Disordered" evidence="1">
    <location>
        <begin position="1"/>
        <end position="59"/>
    </location>
</feature>
<dbReference type="InterPro" id="IPR035992">
    <property type="entry name" value="Ricin_B-like_lectins"/>
</dbReference>
<sequence>MRRTTERTTPTSSGTPPSRTDGPGRPQPYDSARHGATPPSHSGGRRRTSPPRRNTMNMRTGLGGLAAAVGATALLITGTSTTAHAAGGPSGGVWRLQNAQTGLCLTGTGSGATRIFTSACSSSNARQHWAYSRVGNKVRLENTGTGRCLKPTNAFSQELTSAPCGIDDNDLWGEEFIASKVRLISGGGNAVDSDAKGNAYLKQYGPDNPYQQWYLTTTIPGR</sequence>
<protein>
    <recommendedName>
        <fullName evidence="2">Ricin B lectin domain-containing protein</fullName>
    </recommendedName>
</protein>
<dbReference type="Pfam" id="PF14200">
    <property type="entry name" value="RicinB_lectin_2"/>
    <property type="match status" value="1"/>
</dbReference>